<name>A0A0P0NWA2_9CAUL</name>
<dbReference type="KEGG" id="chq:AQ619_01380"/>
<dbReference type="GO" id="GO:0005829">
    <property type="term" value="C:cytosol"/>
    <property type="evidence" value="ECO:0007669"/>
    <property type="project" value="TreeGrafter"/>
</dbReference>
<dbReference type="Proteomes" id="UP000056905">
    <property type="component" value="Chromosome"/>
</dbReference>
<organism evidence="2 3">
    <name type="scientific">Caulobacter henricii</name>
    <dbReference type="NCBI Taxonomy" id="69395"/>
    <lineage>
        <taxon>Bacteria</taxon>
        <taxon>Pseudomonadati</taxon>
        <taxon>Pseudomonadota</taxon>
        <taxon>Alphaproteobacteria</taxon>
        <taxon>Caulobacterales</taxon>
        <taxon>Caulobacteraceae</taxon>
        <taxon>Caulobacter</taxon>
    </lineage>
</organism>
<accession>A0A0P0NWA2</accession>
<dbReference type="NCBIfam" id="NF002542">
    <property type="entry name" value="PRK02101.1-3"/>
    <property type="match status" value="1"/>
</dbReference>
<gene>
    <name evidence="2" type="ORF">AQ619_01380</name>
</gene>
<dbReference type="PANTHER" id="PTHR30283:SF4">
    <property type="entry name" value="PEROXIDE STRESS RESISTANCE PROTEIN YAAA"/>
    <property type="match status" value="1"/>
</dbReference>
<dbReference type="STRING" id="69395.AQ619_01380"/>
<comment type="similarity">
    <text evidence="1">Belongs to the UPF0246 family.</text>
</comment>
<evidence type="ECO:0000313" key="2">
    <source>
        <dbReference type="EMBL" id="ALL12116.1"/>
    </source>
</evidence>
<keyword evidence="3" id="KW-1185">Reference proteome</keyword>
<dbReference type="Pfam" id="PF03883">
    <property type="entry name" value="H2O2_YaaD"/>
    <property type="match status" value="1"/>
</dbReference>
<dbReference type="InterPro" id="IPR005583">
    <property type="entry name" value="YaaA"/>
</dbReference>
<evidence type="ECO:0000256" key="1">
    <source>
        <dbReference type="HAMAP-Rule" id="MF_00652"/>
    </source>
</evidence>
<dbReference type="GO" id="GO:0033194">
    <property type="term" value="P:response to hydroperoxide"/>
    <property type="evidence" value="ECO:0007669"/>
    <property type="project" value="TreeGrafter"/>
</dbReference>
<dbReference type="PANTHER" id="PTHR30283">
    <property type="entry name" value="PEROXIDE STRESS RESPONSE PROTEIN YAAA"/>
    <property type="match status" value="1"/>
</dbReference>
<sequence>MLMVISPAKSLDYTAPEQVLPLTTPELKGKIGELARVTRKLTAADLRRLMHISEKLADLNRERFQAFDPEVEEGLQAVIAFNGDVYAGLAARELDRASLDWAQDRLRILSGLYGVLRPLDAMQPYRLEMGTRLKTKRGSNLYDFWGETIAQTLNAAAEGHADRTLVNLASQEYFGAVDAKALKLPVVTCHFKEEKAGLLKVLGFFAKKARGRMARYIIDNRLEQSRDLKGFNLDGYQFRPALSTDTDWVFSRPQP</sequence>
<dbReference type="RefSeq" id="WP_062143195.1">
    <property type="nucleotide sequence ID" value="NZ_CP013002.1"/>
</dbReference>
<dbReference type="AlphaFoldDB" id="A0A0P0NWA2"/>
<proteinExistence type="inferred from homology"/>
<protein>
    <recommendedName>
        <fullName evidence="1">UPF0246 protein AQ619_01380</fullName>
    </recommendedName>
</protein>
<dbReference type="OrthoDB" id="9777133at2"/>
<dbReference type="EMBL" id="CP013002">
    <property type="protein sequence ID" value="ALL12116.1"/>
    <property type="molecule type" value="Genomic_DNA"/>
</dbReference>
<evidence type="ECO:0000313" key="3">
    <source>
        <dbReference type="Proteomes" id="UP000056905"/>
    </source>
</evidence>
<reference evidence="2 3" key="1">
    <citation type="submission" date="2015-10" db="EMBL/GenBank/DDBJ databases">
        <title>Conservation of the essential genome among Caulobacter and Brevundimonas species.</title>
        <authorList>
            <person name="Scott D."/>
            <person name="Ely B."/>
        </authorList>
    </citation>
    <scope>NUCLEOTIDE SEQUENCE [LARGE SCALE GENOMIC DNA]</scope>
    <source>
        <strain evidence="2 3">CB4</strain>
    </source>
</reference>
<dbReference type="HAMAP" id="MF_00652">
    <property type="entry name" value="UPF0246"/>
    <property type="match status" value="1"/>
</dbReference>